<sequence length="248" mass="26441">MSHWLGSHLTYASAGRRLKMRDEGRHNSPLDISLVGAVGPRPVVCNVYKNPGVNFSLRRLVEPPPHTAGDSFSQLHLAFPARMSMALYLQKSLLGILATPHMGGDDANSDLEGEDPTHPEGVLPVGNQISHVQSELPIASSLPRTTEHGANSASAGGVDADTFVATSTLVDLPSTEDGRSQRPSSSGNTIAPYRPESNLGMRSTLLNTTISSQVSRVILLQDHVESTPEHDSATNVQGPNNTDRNSAQ</sequence>
<dbReference type="Proteomes" id="UP000663827">
    <property type="component" value="Unassembled WGS sequence"/>
</dbReference>
<protein>
    <submittedName>
        <fullName evidence="2">Uncharacterized protein</fullName>
    </submittedName>
</protein>
<feature type="region of interest" description="Disordered" evidence="1">
    <location>
        <begin position="105"/>
        <end position="125"/>
    </location>
</feature>
<evidence type="ECO:0000313" key="2">
    <source>
        <dbReference type="EMBL" id="CAE7089353.1"/>
    </source>
</evidence>
<proteinExistence type="predicted"/>
<accession>A0A8H3DT08</accession>
<evidence type="ECO:0000256" key="1">
    <source>
        <dbReference type="SAM" id="MobiDB-lite"/>
    </source>
</evidence>
<feature type="compositionally biased region" description="Basic and acidic residues" evidence="1">
    <location>
        <begin position="222"/>
        <end position="232"/>
    </location>
</feature>
<comment type="caution">
    <text evidence="2">The sequence shown here is derived from an EMBL/GenBank/DDBJ whole genome shotgun (WGS) entry which is preliminary data.</text>
</comment>
<feature type="compositionally biased region" description="Polar residues" evidence="1">
    <location>
        <begin position="233"/>
        <end position="248"/>
    </location>
</feature>
<feature type="region of interest" description="Disordered" evidence="1">
    <location>
        <begin position="222"/>
        <end position="248"/>
    </location>
</feature>
<feature type="region of interest" description="Disordered" evidence="1">
    <location>
        <begin position="171"/>
        <end position="197"/>
    </location>
</feature>
<gene>
    <name evidence="2" type="ORF">RDB_LOCUS30583</name>
</gene>
<dbReference type="AlphaFoldDB" id="A0A8H3DT08"/>
<name>A0A8H3DT08_9AGAM</name>
<reference evidence="2" key="1">
    <citation type="submission" date="2021-01" db="EMBL/GenBank/DDBJ databases">
        <authorList>
            <person name="Kaushik A."/>
        </authorList>
    </citation>
    <scope>NUCLEOTIDE SEQUENCE</scope>
    <source>
        <strain evidence="2">AG5</strain>
    </source>
</reference>
<dbReference type="EMBL" id="CAJNJQ010000616">
    <property type="protein sequence ID" value="CAE7089353.1"/>
    <property type="molecule type" value="Genomic_DNA"/>
</dbReference>
<organism evidence="2 3">
    <name type="scientific">Rhizoctonia solani</name>
    <dbReference type="NCBI Taxonomy" id="456999"/>
    <lineage>
        <taxon>Eukaryota</taxon>
        <taxon>Fungi</taxon>
        <taxon>Dikarya</taxon>
        <taxon>Basidiomycota</taxon>
        <taxon>Agaricomycotina</taxon>
        <taxon>Agaricomycetes</taxon>
        <taxon>Cantharellales</taxon>
        <taxon>Ceratobasidiaceae</taxon>
        <taxon>Rhizoctonia</taxon>
    </lineage>
</organism>
<evidence type="ECO:0000313" key="3">
    <source>
        <dbReference type="Proteomes" id="UP000663827"/>
    </source>
</evidence>